<comment type="caution">
    <text evidence="2">The sequence shown here is derived from an EMBL/GenBank/DDBJ whole genome shotgun (WGS) entry which is preliminary data.</text>
</comment>
<dbReference type="Proteomes" id="UP000886939">
    <property type="component" value="Unassembled WGS sequence"/>
</dbReference>
<dbReference type="AlphaFoldDB" id="A0AAV4YTX3"/>
<evidence type="ECO:0000313" key="2">
    <source>
        <dbReference type="EMBL" id="GJA43622.1"/>
    </source>
</evidence>
<dbReference type="InterPro" id="IPR003812">
    <property type="entry name" value="Fido"/>
</dbReference>
<protein>
    <recommendedName>
        <fullName evidence="1">Fido domain-containing protein</fullName>
    </recommendedName>
</protein>
<organism evidence="2 3">
    <name type="scientific">Aeromonas caviae</name>
    <name type="common">Aeromonas punctata</name>
    <dbReference type="NCBI Taxonomy" id="648"/>
    <lineage>
        <taxon>Bacteria</taxon>
        <taxon>Pseudomonadati</taxon>
        <taxon>Pseudomonadota</taxon>
        <taxon>Gammaproteobacteria</taxon>
        <taxon>Aeromonadales</taxon>
        <taxon>Aeromonadaceae</taxon>
        <taxon>Aeromonas</taxon>
    </lineage>
</organism>
<dbReference type="Pfam" id="PF02661">
    <property type="entry name" value="Fic"/>
    <property type="match status" value="1"/>
</dbReference>
<feature type="domain" description="Fido" evidence="1">
    <location>
        <begin position="100"/>
        <end position="241"/>
    </location>
</feature>
<dbReference type="InterPro" id="IPR036597">
    <property type="entry name" value="Fido-like_dom_sf"/>
</dbReference>
<evidence type="ECO:0000259" key="1">
    <source>
        <dbReference type="PROSITE" id="PS51459"/>
    </source>
</evidence>
<dbReference type="InterPro" id="IPR036388">
    <property type="entry name" value="WH-like_DNA-bd_sf"/>
</dbReference>
<reference evidence="2" key="1">
    <citation type="submission" date="2021-07" db="EMBL/GenBank/DDBJ databases">
        <title>Draft genome sequence of carbapenem-resistant Aeromonas spp. in Japan.</title>
        <authorList>
            <person name="Maehana S."/>
            <person name="Suzuki M."/>
            <person name="Kitasato H."/>
        </authorList>
    </citation>
    <scope>NUCLEOTIDE SEQUENCE</scope>
    <source>
        <strain evidence="2">KAM343</strain>
    </source>
</reference>
<dbReference type="SUPFAM" id="SSF140931">
    <property type="entry name" value="Fic-like"/>
    <property type="match status" value="1"/>
</dbReference>
<gene>
    <name evidence="2" type="ORF">KAM343_44180</name>
</gene>
<dbReference type="RefSeq" id="WP_223917613.1">
    <property type="nucleotide sequence ID" value="NZ_BPNG01000230.1"/>
</dbReference>
<dbReference type="InterPro" id="IPR036390">
    <property type="entry name" value="WH_DNA-bd_sf"/>
</dbReference>
<dbReference type="PROSITE" id="PS51459">
    <property type="entry name" value="FIDO"/>
    <property type="match status" value="1"/>
</dbReference>
<accession>A0AAV4YTX3</accession>
<dbReference type="Gene3D" id="1.10.3290.10">
    <property type="entry name" value="Fido-like domain"/>
    <property type="match status" value="1"/>
</dbReference>
<dbReference type="EMBL" id="BPNI01000223">
    <property type="protein sequence ID" value="GJA43622.1"/>
    <property type="molecule type" value="Genomic_DNA"/>
</dbReference>
<dbReference type="Gene3D" id="1.10.10.10">
    <property type="entry name" value="Winged helix-like DNA-binding domain superfamily/Winged helix DNA-binding domain"/>
    <property type="match status" value="1"/>
</dbReference>
<dbReference type="SUPFAM" id="SSF46785">
    <property type="entry name" value="Winged helix' DNA-binding domain"/>
    <property type="match status" value="1"/>
</dbReference>
<name>A0AAV4YTX3_AERCA</name>
<proteinExistence type="predicted"/>
<evidence type="ECO:0000313" key="3">
    <source>
        <dbReference type="Proteomes" id="UP000886939"/>
    </source>
</evidence>
<sequence length="345" mass="38624">MKKPSIPFSLTHRMAGQVCEIAEVIGSLQLQTAGRQVISPDSDEHIRSIQSFLTLEHTTLESEQIRSMCLGVSLPDLDRVSLLVRNLETLFRQLPTIDAMSVKGLLSAHAHLLAGVSQELGAFRRSNSVLHNGSLQSQVPSYHDISTPMYRLFARFQESKIHPLIASCVVHFEIRRLSPFLEGNEILALLWQKQVLSLWYPQLTSLPLESMLCADIVGYERELKKAIGRKDDASFVEFLLDAIFEALTTWRTQLQLGSPSDLQVETLVETRVETSAKTPVKRRTNTQKKVLQLLTATPNLTLKQVAEQLGVANSTVERAVSDLKKANKLNFNGSRKNGCWEVLPD</sequence>
<dbReference type="Pfam" id="PF13412">
    <property type="entry name" value="HTH_24"/>
    <property type="match status" value="1"/>
</dbReference>